<evidence type="ECO:0000259" key="3">
    <source>
        <dbReference type="PROSITE" id="PS51444"/>
    </source>
</evidence>
<dbReference type="PANTHER" id="PTHR45920">
    <property type="entry name" value="FORMIN HOMOLOGY 2 DOMAIN CONTAINING, ISOFORM I"/>
    <property type="match status" value="1"/>
</dbReference>
<feature type="compositionally biased region" description="Polar residues" evidence="2">
    <location>
        <begin position="474"/>
        <end position="493"/>
    </location>
</feature>
<gene>
    <name evidence="4" type="ORF">GSLYS_00010869001</name>
</gene>
<evidence type="ECO:0000313" key="4">
    <source>
        <dbReference type="EMBL" id="CAL1536956.1"/>
    </source>
</evidence>
<evidence type="ECO:0000256" key="2">
    <source>
        <dbReference type="SAM" id="MobiDB-lite"/>
    </source>
</evidence>
<evidence type="ECO:0000256" key="1">
    <source>
        <dbReference type="ARBA" id="ARBA00005271"/>
    </source>
</evidence>
<dbReference type="GO" id="GO:0030866">
    <property type="term" value="P:cortical actin cytoskeleton organization"/>
    <property type="evidence" value="ECO:0007669"/>
    <property type="project" value="TreeGrafter"/>
</dbReference>
<feature type="region of interest" description="Disordered" evidence="2">
    <location>
        <begin position="78"/>
        <end position="123"/>
    </location>
</feature>
<dbReference type="AlphaFoldDB" id="A0AAV2HVJ3"/>
<dbReference type="GO" id="GO:0005737">
    <property type="term" value="C:cytoplasm"/>
    <property type="evidence" value="ECO:0007669"/>
    <property type="project" value="TreeGrafter"/>
</dbReference>
<feature type="compositionally biased region" description="Basic and acidic residues" evidence="2">
    <location>
        <begin position="102"/>
        <end position="111"/>
    </location>
</feature>
<dbReference type="Gene3D" id="1.20.58.2220">
    <property type="entry name" value="Formin, FH2 domain"/>
    <property type="match status" value="1"/>
</dbReference>
<dbReference type="PANTHER" id="PTHR45920:SF7">
    <property type="entry name" value="FORMIN-G"/>
    <property type="match status" value="1"/>
</dbReference>
<dbReference type="GO" id="GO:0051015">
    <property type="term" value="F:actin filament binding"/>
    <property type="evidence" value="ECO:0007669"/>
    <property type="project" value="TreeGrafter"/>
</dbReference>
<feature type="compositionally biased region" description="Basic and acidic residues" evidence="2">
    <location>
        <begin position="34"/>
        <end position="53"/>
    </location>
</feature>
<dbReference type="Proteomes" id="UP001497497">
    <property type="component" value="Unassembled WGS sequence"/>
</dbReference>
<dbReference type="SMART" id="SM00498">
    <property type="entry name" value="FH2"/>
    <property type="match status" value="1"/>
</dbReference>
<sequence length="1002" mass="112817">MAGTYKADTFIEDNSHGRLSRSPSPTLIYPLPKRRTEENYSDHALGDSADSKDCASPFPFDPVDNVLDRSQNSLGAFSSILHRNLSQSPEDKRTRPRRRRSSKETTADVSKHSTPGKSPKSPMVTDIDQAMAQMDERKLKAILVDARAVGSSGNPMSSTPQGRFFHEGSDVEETNIDDEPPSAKMIASLKQKSLEMELLEDTPKSASSTGSNRRRKLSKECFIPSLSFDEAVKWPLALPNELDRRKCDSFDGETLVNWLSSEFDESHHLHVILSRHDFRIIVAQFCTHLLSAGVLSEVDRRHKESIFKTHNQYKWTGQDLTHGPTPAELNPAPAHLWPPSSSAAGQDGEVVDWNRRLRYSEHEKRESDAQLKKEFEEEKEQLKRSHEEEMGRIREGYVSQIERLGQQILALQEEVRKSKTLAGIDKMTQEALQAAVAASKEAGFEQQNGPSDLLIAITGTPSQGRSRSHHDISQTESNLSTFSMSQDSLSSETPPTIPPPPSSGLPSVPPPPPCPPPPPHAVGGPPPPPPPPPFSTGGPPPPPPPPGGPGLAQRKDSSKPMINPKSPMKPLFWKRIQVQAVKQKKENTAENQLFWEDIQEEPINVEYFEELFAKVPVESKKKTNINRNKPKAIQAAKVVPPKRSQAVGILLSSLRMEFSDIEEAILNLDTSVLDVEKFRAIYDNRPDEEEMKLIRKQLEKQPDVPLDKPEQFLYDLEQIPFVSDRIFCFIFQSSFQESMTSIDNKLNNLKMTCESLSTFVGVKRIFGLILACGNYMNGGSRTRGQADGFDLEILPKLKDVKGKDNRTSLLQFVVMRYVTRYDADVMGTDRAKLPLPDPSDIQQAGLVNFEDTEKELKKIRKDFDSAESKANAIFLSSNSDNLEPFKTVMTGFFHKGKQDLKEQEENLEDCKKLFDKTCTFFYVKPKHNEKVVTPEHFFSLWLSFCSDFKDIWKKEQQNIMKVRIKEAEERIRTIKESKSVLPATRAKKIGGLKDRLSRQGKI</sequence>
<protein>
    <recommendedName>
        <fullName evidence="3">FH2 domain-containing protein</fullName>
    </recommendedName>
</protein>
<dbReference type="InterPro" id="IPR015425">
    <property type="entry name" value="FH2_Formin"/>
</dbReference>
<dbReference type="EMBL" id="CAXITT010000244">
    <property type="protein sequence ID" value="CAL1536956.1"/>
    <property type="molecule type" value="Genomic_DNA"/>
</dbReference>
<dbReference type="PROSITE" id="PS51444">
    <property type="entry name" value="FH2"/>
    <property type="match status" value="1"/>
</dbReference>
<dbReference type="InterPro" id="IPR042201">
    <property type="entry name" value="FH2_Formin_sf"/>
</dbReference>
<feature type="region of interest" description="Disordered" evidence="2">
    <location>
        <begin position="362"/>
        <end position="388"/>
    </location>
</feature>
<name>A0AAV2HVJ3_LYMST</name>
<comment type="caution">
    <text evidence="4">The sequence shown here is derived from an EMBL/GenBank/DDBJ whole genome shotgun (WGS) entry which is preliminary data.</text>
</comment>
<reference evidence="4 5" key="1">
    <citation type="submission" date="2024-04" db="EMBL/GenBank/DDBJ databases">
        <authorList>
            <consortium name="Genoscope - CEA"/>
            <person name="William W."/>
        </authorList>
    </citation>
    <scope>NUCLEOTIDE SEQUENCE [LARGE SCALE GENOMIC DNA]</scope>
</reference>
<keyword evidence="5" id="KW-1185">Reference proteome</keyword>
<accession>A0AAV2HVJ3</accession>
<organism evidence="4 5">
    <name type="scientific">Lymnaea stagnalis</name>
    <name type="common">Great pond snail</name>
    <name type="synonym">Helix stagnalis</name>
    <dbReference type="NCBI Taxonomy" id="6523"/>
    <lineage>
        <taxon>Eukaryota</taxon>
        <taxon>Metazoa</taxon>
        <taxon>Spiralia</taxon>
        <taxon>Lophotrochozoa</taxon>
        <taxon>Mollusca</taxon>
        <taxon>Gastropoda</taxon>
        <taxon>Heterobranchia</taxon>
        <taxon>Euthyneura</taxon>
        <taxon>Panpulmonata</taxon>
        <taxon>Hygrophila</taxon>
        <taxon>Lymnaeoidea</taxon>
        <taxon>Lymnaeidae</taxon>
        <taxon>Lymnaea</taxon>
    </lineage>
</organism>
<feature type="region of interest" description="Disordered" evidence="2">
    <location>
        <begin position="443"/>
        <end position="569"/>
    </location>
</feature>
<dbReference type="SUPFAM" id="SSF101447">
    <property type="entry name" value="Formin homology 2 domain (FH2 domain)"/>
    <property type="match status" value="1"/>
</dbReference>
<feature type="compositionally biased region" description="Pro residues" evidence="2">
    <location>
        <begin position="495"/>
        <end position="548"/>
    </location>
</feature>
<feature type="domain" description="FH2" evidence="3">
    <location>
        <begin position="558"/>
        <end position="974"/>
    </location>
</feature>
<dbReference type="Pfam" id="PF02181">
    <property type="entry name" value="FH2"/>
    <property type="match status" value="1"/>
</dbReference>
<evidence type="ECO:0000313" key="5">
    <source>
        <dbReference type="Proteomes" id="UP001497497"/>
    </source>
</evidence>
<proteinExistence type="inferred from homology"/>
<dbReference type="GO" id="GO:0005856">
    <property type="term" value="C:cytoskeleton"/>
    <property type="evidence" value="ECO:0007669"/>
    <property type="project" value="TreeGrafter"/>
</dbReference>
<feature type="region of interest" description="Disordered" evidence="2">
    <location>
        <begin position="1"/>
        <end position="57"/>
    </location>
</feature>
<comment type="similarity">
    <text evidence="1">Belongs to the formin homology family. Cappuccino subfamily.</text>
</comment>